<dbReference type="Proteomes" id="UP001519460">
    <property type="component" value="Unassembled WGS sequence"/>
</dbReference>
<dbReference type="EMBL" id="JACVVK020000013">
    <property type="protein sequence ID" value="KAK7504976.1"/>
    <property type="molecule type" value="Genomic_DNA"/>
</dbReference>
<organism evidence="2 3">
    <name type="scientific">Batillaria attramentaria</name>
    <dbReference type="NCBI Taxonomy" id="370345"/>
    <lineage>
        <taxon>Eukaryota</taxon>
        <taxon>Metazoa</taxon>
        <taxon>Spiralia</taxon>
        <taxon>Lophotrochozoa</taxon>
        <taxon>Mollusca</taxon>
        <taxon>Gastropoda</taxon>
        <taxon>Caenogastropoda</taxon>
        <taxon>Sorbeoconcha</taxon>
        <taxon>Cerithioidea</taxon>
        <taxon>Batillariidae</taxon>
        <taxon>Batillaria</taxon>
    </lineage>
</organism>
<sequence length="193" mass="20278">MLPSYMNASYMGAAPLYMNIYQHIQHLRGYPLNLTTHPPASSACVAANLIPQSSMSSPGSVGASLFPKQLPSVKSSNDANCDPAGSDAKEGSSQRSSGSRPASDTSAMKFSIDSILGLRRDNHSPSRGGEGQSQELTKTPGGAGDDDDEEESDDRKDAGSGGGDVGGKGDEDAPDSYPWLQCTRYHPPKLQSE</sequence>
<evidence type="ECO:0000313" key="3">
    <source>
        <dbReference type="Proteomes" id="UP001519460"/>
    </source>
</evidence>
<proteinExistence type="predicted"/>
<keyword evidence="3" id="KW-1185">Reference proteome</keyword>
<feature type="region of interest" description="Disordered" evidence="1">
    <location>
        <begin position="56"/>
        <end position="193"/>
    </location>
</feature>
<comment type="caution">
    <text evidence="2">The sequence shown here is derived from an EMBL/GenBank/DDBJ whole genome shotgun (WGS) entry which is preliminary data.</text>
</comment>
<reference evidence="2 3" key="1">
    <citation type="journal article" date="2023" name="Sci. Data">
        <title>Genome assembly of the Korean intertidal mud-creeper Batillaria attramentaria.</title>
        <authorList>
            <person name="Patra A.K."/>
            <person name="Ho P.T."/>
            <person name="Jun S."/>
            <person name="Lee S.J."/>
            <person name="Kim Y."/>
            <person name="Won Y.J."/>
        </authorList>
    </citation>
    <scope>NUCLEOTIDE SEQUENCE [LARGE SCALE GENOMIC DNA]</scope>
    <source>
        <strain evidence="2">Wonlab-2016</strain>
    </source>
</reference>
<name>A0ABD0M0W6_9CAEN</name>
<evidence type="ECO:0000313" key="2">
    <source>
        <dbReference type="EMBL" id="KAK7504976.1"/>
    </source>
</evidence>
<accession>A0ABD0M0W6</accession>
<dbReference type="AlphaFoldDB" id="A0ABD0M0W6"/>
<evidence type="ECO:0000256" key="1">
    <source>
        <dbReference type="SAM" id="MobiDB-lite"/>
    </source>
</evidence>
<gene>
    <name evidence="2" type="ORF">BaRGS_00004004</name>
</gene>
<protein>
    <submittedName>
        <fullName evidence="2">Uncharacterized protein</fullName>
    </submittedName>
</protein>